<evidence type="ECO:0000259" key="7">
    <source>
        <dbReference type="PROSITE" id="PS51790"/>
    </source>
</evidence>
<comment type="similarity">
    <text evidence="1 6">Belongs to the MsrB Met sulfoxide reductase family.</text>
</comment>
<evidence type="ECO:0000256" key="3">
    <source>
        <dbReference type="ARBA" id="ARBA00022833"/>
    </source>
</evidence>
<comment type="catalytic activity">
    <reaction evidence="5 6">
        <text>L-methionyl-[protein] + [thioredoxin]-disulfide + H2O = L-methionyl-(R)-S-oxide-[protein] + [thioredoxin]-dithiol</text>
        <dbReference type="Rhea" id="RHEA:24164"/>
        <dbReference type="Rhea" id="RHEA-COMP:10698"/>
        <dbReference type="Rhea" id="RHEA-COMP:10700"/>
        <dbReference type="Rhea" id="RHEA-COMP:12313"/>
        <dbReference type="Rhea" id="RHEA-COMP:12314"/>
        <dbReference type="ChEBI" id="CHEBI:15377"/>
        <dbReference type="ChEBI" id="CHEBI:16044"/>
        <dbReference type="ChEBI" id="CHEBI:29950"/>
        <dbReference type="ChEBI" id="CHEBI:45764"/>
        <dbReference type="ChEBI" id="CHEBI:50058"/>
        <dbReference type="EC" id="1.8.4.12"/>
    </reaction>
</comment>
<keyword evidence="9" id="KW-1185">Reference proteome</keyword>
<feature type="domain" description="MsrB" evidence="7">
    <location>
        <begin position="42"/>
        <end position="176"/>
    </location>
</feature>
<dbReference type="GO" id="GO:0033743">
    <property type="term" value="F:peptide-methionine (R)-S-oxide reductase activity"/>
    <property type="evidence" value="ECO:0007669"/>
    <property type="project" value="UniProtKB-EC"/>
</dbReference>
<accession>A0A6P7F973</accession>
<dbReference type="GO" id="GO:0046872">
    <property type="term" value="F:metal ion binding"/>
    <property type="evidence" value="ECO:0007669"/>
    <property type="project" value="UniProtKB-KW"/>
</dbReference>
<dbReference type="NCBIfam" id="TIGR00357">
    <property type="entry name" value="peptide-methionine (R)-S-oxide reductase MsrB"/>
    <property type="match status" value="1"/>
</dbReference>
<dbReference type="OrthoDB" id="44061at2759"/>
<reference evidence="10" key="1">
    <citation type="submission" date="2025-04" db="UniProtKB">
        <authorList>
            <consortium name="RefSeq"/>
        </authorList>
    </citation>
    <scope>IDENTIFICATION</scope>
</reference>
<organism evidence="10">
    <name type="scientific">Diabrotica virgifera virgifera</name>
    <name type="common">western corn rootworm</name>
    <dbReference type="NCBI Taxonomy" id="50390"/>
    <lineage>
        <taxon>Eukaryota</taxon>
        <taxon>Metazoa</taxon>
        <taxon>Ecdysozoa</taxon>
        <taxon>Arthropoda</taxon>
        <taxon>Hexapoda</taxon>
        <taxon>Insecta</taxon>
        <taxon>Pterygota</taxon>
        <taxon>Neoptera</taxon>
        <taxon>Endopterygota</taxon>
        <taxon>Coleoptera</taxon>
        <taxon>Polyphaga</taxon>
        <taxon>Cucujiformia</taxon>
        <taxon>Chrysomeloidea</taxon>
        <taxon>Chrysomelidae</taxon>
        <taxon>Galerucinae</taxon>
        <taxon>Diabroticina</taxon>
        <taxon>Diabroticites</taxon>
        <taxon>Diabrotica</taxon>
    </lineage>
</organism>
<proteinExistence type="inferred from homology"/>
<dbReference type="EnsemblMetazoa" id="XM_028276305.2">
    <property type="protein sequence ID" value="XP_028132106.1"/>
    <property type="gene ID" value="LOC114327636"/>
</dbReference>
<dbReference type="PROSITE" id="PS51790">
    <property type="entry name" value="MSRB"/>
    <property type="match status" value="1"/>
</dbReference>
<dbReference type="GeneID" id="114327636"/>
<evidence type="ECO:0000256" key="4">
    <source>
        <dbReference type="ARBA" id="ARBA00023002"/>
    </source>
</evidence>
<name>A0A6P7F973_DIAVI</name>
<keyword evidence="2 6" id="KW-0479">Metal-binding</keyword>
<dbReference type="KEGG" id="dvv:114327636"/>
<dbReference type="Gene3D" id="2.170.150.20">
    <property type="entry name" value="Peptide methionine sulfoxide reductase"/>
    <property type="match status" value="1"/>
</dbReference>
<dbReference type="EC" id="1.8.4.12" evidence="6"/>
<keyword evidence="3 6" id="KW-0862">Zinc</keyword>
<dbReference type="FunFam" id="2.170.150.20:FF:000001">
    <property type="entry name" value="Peptide methionine sulfoxide reductase MsrB"/>
    <property type="match status" value="1"/>
</dbReference>
<dbReference type="InterPro" id="IPR002579">
    <property type="entry name" value="Met_Sox_Rdtase_MsrB_dom"/>
</dbReference>
<dbReference type="SUPFAM" id="SSF51316">
    <property type="entry name" value="Mss4-like"/>
    <property type="match status" value="1"/>
</dbReference>
<evidence type="ECO:0000256" key="5">
    <source>
        <dbReference type="ARBA" id="ARBA00048488"/>
    </source>
</evidence>
<sequence length="182" mass="20333">MLKIVLRNLQRTRTDYRCLISRTIKQNLHTGAVVMANEKIDKEEIRKKLTPLQYHVTQEKGTERPFTGSYNKVYDAGTYVCIVCEVSLFSSDTKYDSGCGWPAFNDVLDQGKVKLTPDTSGVGANLLLLITQPGRIRTEVTCAECGAHLGHVFGDGPPPTRKRFCINSASLNFIPHEKKDES</sequence>
<dbReference type="GO" id="GO:0030091">
    <property type="term" value="P:protein repair"/>
    <property type="evidence" value="ECO:0007669"/>
    <property type="project" value="InterPro"/>
</dbReference>
<dbReference type="InterPro" id="IPR011057">
    <property type="entry name" value="Mss4-like_sf"/>
</dbReference>
<dbReference type="GO" id="GO:0006979">
    <property type="term" value="P:response to oxidative stress"/>
    <property type="evidence" value="ECO:0007669"/>
    <property type="project" value="InterPro"/>
</dbReference>
<dbReference type="Pfam" id="PF01641">
    <property type="entry name" value="SelR"/>
    <property type="match status" value="1"/>
</dbReference>
<dbReference type="InParanoid" id="A0A6P7F973"/>
<protein>
    <recommendedName>
        <fullName evidence="6">Peptide-methionine (R)-S-oxide reductase</fullName>
        <ecNumber evidence="6">1.8.4.12</ecNumber>
    </recommendedName>
</protein>
<dbReference type="GO" id="GO:0005737">
    <property type="term" value="C:cytoplasm"/>
    <property type="evidence" value="ECO:0007669"/>
    <property type="project" value="TreeGrafter"/>
</dbReference>
<comment type="cofactor">
    <cofactor evidence="6">
        <name>Zn(2+)</name>
        <dbReference type="ChEBI" id="CHEBI:29105"/>
    </cofactor>
    <text evidence="6">Binds 1 zinc ion per subunit.</text>
</comment>
<evidence type="ECO:0000256" key="2">
    <source>
        <dbReference type="ARBA" id="ARBA00022723"/>
    </source>
</evidence>
<evidence type="ECO:0000256" key="1">
    <source>
        <dbReference type="ARBA" id="ARBA00007174"/>
    </source>
</evidence>
<gene>
    <name evidence="10" type="primary">LOC114327636</name>
</gene>
<evidence type="ECO:0000313" key="10">
    <source>
        <dbReference type="RefSeq" id="XP_028132106.1"/>
    </source>
</evidence>
<evidence type="ECO:0000313" key="9">
    <source>
        <dbReference type="Proteomes" id="UP001652700"/>
    </source>
</evidence>
<dbReference type="PANTHER" id="PTHR10173:SF52">
    <property type="entry name" value="METHIONINE-R-SULFOXIDE REDUCTASE B1"/>
    <property type="match status" value="1"/>
</dbReference>
<keyword evidence="4 6" id="KW-0560">Oxidoreductase</keyword>
<dbReference type="FunCoup" id="A0A6P7F973">
    <property type="interactions" value="611"/>
</dbReference>
<dbReference type="AlphaFoldDB" id="A0A6P7F973"/>
<dbReference type="PANTHER" id="PTHR10173">
    <property type="entry name" value="METHIONINE SULFOXIDE REDUCTASE"/>
    <property type="match status" value="1"/>
</dbReference>
<dbReference type="Proteomes" id="UP001652700">
    <property type="component" value="Unplaced"/>
</dbReference>
<dbReference type="CTD" id="41309"/>
<dbReference type="RefSeq" id="XP_028132106.1">
    <property type="nucleotide sequence ID" value="XM_028276305.1"/>
</dbReference>
<evidence type="ECO:0000256" key="6">
    <source>
        <dbReference type="RuleBase" id="RU365044"/>
    </source>
</evidence>
<evidence type="ECO:0000313" key="8">
    <source>
        <dbReference type="EnsemblMetazoa" id="XP_028132106.1"/>
    </source>
</evidence>
<dbReference type="InterPro" id="IPR028427">
    <property type="entry name" value="Met_Sox_Rdtase_MsrB"/>
</dbReference>
<reference evidence="8" key="2">
    <citation type="submission" date="2025-05" db="UniProtKB">
        <authorList>
            <consortium name="EnsemblMetazoa"/>
        </authorList>
    </citation>
    <scope>IDENTIFICATION</scope>
</reference>
<comment type="function">
    <text evidence="6">Methionine-sulfoxide reductase that specifically reduces methionine (R)-sulfoxide back to methionine. While in many cases methionine oxidation is the result of random oxidation following oxidative stress, methionine oxidation is also a post-translational modification that takes place on specific residues.</text>
</comment>